<evidence type="ECO:0000256" key="1">
    <source>
        <dbReference type="SAM" id="MobiDB-lite"/>
    </source>
</evidence>
<dbReference type="HOGENOM" id="CLU_1209436_0_0_1"/>
<accession>F6PL79</accession>
<dbReference type="EMBL" id="EAAA01000951">
    <property type="status" value="NOT_ANNOTATED_CDS"/>
    <property type="molecule type" value="Genomic_DNA"/>
</dbReference>
<organism evidence="2 3">
    <name type="scientific">Ciona intestinalis</name>
    <name type="common">Transparent sea squirt</name>
    <name type="synonym">Ascidia intestinalis</name>
    <dbReference type="NCBI Taxonomy" id="7719"/>
    <lineage>
        <taxon>Eukaryota</taxon>
        <taxon>Metazoa</taxon>
        <taxon>Chordata</taxon>
        <taxon>Tunicata</taxon>
        <taxon>Ascidiacea</taxon>
        <taxon>Phlebobranchia</taxon>
        <taxon>Cionidae</taxon>
        <taxon>Ciona</taxon>
    </lineage>
</organism>
<keyword evidence="3" id="KW-1185">Reference proteome</keyword>
<dbReference type="KEGG" id="cin:100186751"/>
<reference evidence="2" key="4">
    <citation type="submission" date="2025-09" db="UniProtKB">
        <authorList>
            <consortium name="Ensembl"/>
        </authorList>
    </citation>
    <scope>IDENTIFICATION</scope>
</reference>
<evidence type="ECO:0000313" key="3">
    <source>
        <dbReference type="Proteomes" id="UP000008144"/>
    </source>
</evidence>
<accession>A0A1W2W8Y8</accession>
<dbReference type="RefSeq" id="XP_002127061.1">
    <property type="nucleotide sequence ID" value="XM_002127025.5"/>
</dbReference>
<feature type="region of interest" description="Disordered" evidence="1">
    <location>
        <begin position="33"/>
        <end position="91"/>
    </location>
</feature>
<feature type="compositionally biased region" description="Basic and acidic residues" evidence="1">
    <location>
        <begin position="63"/>
        <end position="72"/>
    </location>
</feature>
<dbReference type="InParanoid" id="F6PL79"/>
<name>F6PL79_CIOIN</name>
<reference evidence="2" key="2">
    <citation type="journal article" date="2008" name="Genome Biol.">
        <title>Improved genome assembly and evidence-based global gene model set for the chordate Ciona intestinalis: new insight into intron and operon populations.</title>
        <authorList>
            <person name="Satou Y."/>
            <person name="Mineta K."/>
            <person name="Ogasawara M."/>
            <person name="Sasakura Y."/>
            <person name="Shoguchi E."/>
            <person name="Ueno K."/>
            <person name="Yamada L."/>
            <person name="Matsumoto J."/>
            <person name="Wasserscheid J."/>
            <person name="Dewar K."/>
            <person name="Wiley G.B."/>
            <person name="Macmil S.L."/>
            <person name="Roe B.A."/>
            <person name="Zeller R.W."/>
            <person name="Hastings K.E."/>
            <person name="Lemaire P."/>
            <person name="Lindquist E."/>
            <person name="Endo T."/>
            <person name="Hotta K."/>
            <person name="Inaba K."/>
        </authorList>
    </citation>
    <scope>NUCLEOTIDE SEQUENCE [LARGE SCALE GENOMIC DNA]</scope>
    <source>
        <strain evidence="2">wild type</strain>
    </source>
</reference>
<feature type="compositionally biased region" description="Polar residues" evidence="1">
    <location>
        <begin position="40"/>
        <end position="62"/>
    </location>
</feature>
<evidence type="ECO:0000313" key="2">
    <source>
        <dbReference type="Ensembl" id="ENSCINP00000006240.3"/>
    </source>
</evidence>
<reference evidence="2" key="3">
    <citation type="submission" date="2025-08" db="UniProtKB">
        <authorList>
            <consortium name="Ensembl"/>
        </authorList>
    </citation>
    <scope>IDENTIFICATION</scope>
</reference>
<reference evidence="3" key="1">
    <citation type="journal article" date="2002" name="Science">
        <title>The draft genome of Ciona intestinalis: insights into chordate and vertebrate origins.</title>
        <authorList>
            <person name="Dehal P."/>
            <person name="Satou Y."/>
            <person name="Campbell R.K."/>
            <person name="Chapman J."/>
            <person name="Degnan B."/>
            <person name="De Tomaso A."/>
            <person name="Davidson B."/>
            <person name="Di Gregorio A."/>
            <person name="Gelpke M."/>
            <person name="Goodstein D.M."/>
            <person name="Harafuji N."/>
            <person name="Hastings K.E."/>
            <person name="Ho I."/>
            <person name="Hotta K."/>
            <person name="Huang W."/>
            <person name="Kawashima T."/>
            <person name="Lemaire P."/>
            <person name="Martinez D."/>
            <person name="Meinertzhagen I.A."/>
            <person name="Necula S."/>
            <person name="Nonaka M."/>
            <person name="Putnam N."/>
            <person name="Rash S."/>
            <person name="Saiga H."/>
            <person name="Satake M."/>
            <person name="Terry A."/>
            <person name="Yamada L."/>
            <person name="Wang H.G."/>
            <person name="Awazu S."/>
            <person name="Azumi K."/>
            <person name="Boore J."/>
            <person name="Branno M."/>
            <person name="Chin-Bow S."/>
            <person name="DeSantis R."/>
            <person name="Doyle S."/>
            <person name="Francino P."/>
            <person name="Keys D.N."/>
            <person name="Haga S."/>
            <person name="Hayashi H."/>
            <person name="Hino K."/>
            <person name="Imai K.S."/>
            <person name="Inaba K."/>
            <person name="Kano S."/>
            <person name="Kobayashi K."/>
            <person name="Kobayashi M."/>
            <person name="Lee B.I."/>
            <person name="Makabe K.W."/>
            <person name="Manohar C."/>
            <person name="Matassi G."/>
            <person name="Medina M."/>
            <person name="Mochizuki Y."/>
            <person name="Mount S."/>
            <person name="Morishita T."/>
            <person name="Miura S."/>
            <person name="Nakayama A."/>
            <person name="Nishizaka S."/>
            <person name="Nomoto H."/>
            <person name="Ohta F."/>
            <person name="Oishi K."/>
            <person name="Rigoutsos I."/>
            <person name="Sano M."/>
            <person name="Sasaki A."/>
            <person name="Sasakura Y."/>
            <person name="Shoguchi E."/>
            <person name="Shin-i T."/>
            <person name="Spagnuolo A."/>
            <person name="Stainier D."/>
            <person name="Suzuki M.M."/>
            <person name="Tassy O."/>
            <person name="Takatori N."/>
            <person name="Tokuoka M."/>
            <person name="Yagi K."/>
            <person name="Yoshizaki F."/>
            <person name="Wada S."/>
            <person name="Zhang C."/>
            <person name="Hyatt P.D."/>
            <person name="Larimer F."/>
            <person name="Detter C."/>
            <person name="Doggett N."/>
            <person name="Glavina T."/>
            <person name="Hawkins T."/>
            <person name="Richardson P."/>
            <person name="Lucas S."/>
            <person name="Kohara Y."/>
            <person name="Levine M."/>
            <person name="Satoh N."/>
            <person name="Rokhsar D.S."/>
        </authorList>
    </citation>
    <scope>NUCLEOTIDE SEQUENCE [LARGE SCALE GENOMIC DNA]</scope>
</reference>
<dbReference type="OrthoDB" id="10551540at2759"/>
<dbReference type="Proteomes" id="UP000008144">
    <property type="component" value="Chromosome 12"/>
</dbReference>
<proteinExistence type="predicted"/>
<dbReference type="Ensembl" id="ENSCINT00000006240.3">
    <property type="protein sequence ID" value="ENSCINP00000006240.3"/>
    <property type="gene ID" value="ENSCING00000003070.3"/>
</dbReference>
<feature type="compositionally biased region" description="Acidic residues" evidence="1">
    <location>
        <begin position="81"/>
        <end position="91"/>
    </location>
</feature>
<dbReference type="GeneID" id="100186751"/>
<dbReference type="GeneTree" id="ENSGT00390000003893"/>
<sequence>MRYNCTVCSLIMATGLMHSPIHRTMSPDIAVTSYDDGPVTSPTMRSQVQDFTSLAPPQTSKYDTSDGERSDRYYTASSGDENFDDDYDDDDDEDGMCIRLDSDDDTTSLSGLHINLKTLQAVSSMLAHYHPIIQSDPYGNPIFVAPPPPEDEYSEQDEAMASASGRDFLGSTTSHDTTLTGDDDYQCALQELDDVIIGQDQTLLSDALTELTDVMEKMTYFSAEAVDDI</sequence>
<gene>
    <name evidence="2" type="primary">LOC100186751</name>
</gene>
<protein>
    <submittedName>
        <fullName evidence="2">Uncharacterized LOC100186751</fullName>
    </submittedName>
</protein>
<dbReference type="AlphaFoldDB" id="F6PL79"/>